<dbReference type="Gene3D" id="1.10.510.10">
    <property type="entry name" value="Transferase(Phosphotransferase) domain 1"/>
    <property type="match status" value="1"/>
</dbReference>
<dbReference type="SMART" id="SM00220">
    <property type="entry name" value="S_TKc"/>
    <property type="match status" value="1"/>
</dbReference>
<dbReference type="PANTHER" id="PTHR27008">
    <property type="entry name" value="OS04G0122200 PROTEIN"/>
    <property type="match status" value="1"/>
</dbReference>
<dbReference type="PROSITE" id="PS00108">
    <property type="entry name" value="PROTEIN_KINASE_ST"/>
    <property type="match status" value="1"/>
</dbReference>
<dbReference type="GO" id="GO:0005886">
    <property type="term" value="C:plasma membrane"/>
    <property type="evidence" value="ECO:0007669"/>
    <property type="project" value="UniProtKB-SubCell"/>
</dbReference>
<dbReference type="PROSITE" id="PS50011">
    <property type="entry name" value="PROTEIN_KINASE_DOM"/>
    <property type="match status" value="1"/>
</dbReference>
<dbReference type="SUPFAM" id="SSF56112">
    <property type="entry name" value="Protein kinase-like (PK-like)"/>
    <property type="match status" value="1"/>
</dbReference>
<accession>A0A2T7F7B8</accession>
<dbReference type="InterPro" id="IPR011009">
    <property type="entry name" value="Kinase-like_dom_sf"/>
</dbReference>
<keyword evidence="12" id="KW-0732">Signal</keyword>
<dbReference type="Gene3D" id="3.30.200.20">
    <property type="entry name" value="Phosphorylase Kinase, domain 1"/>
    <property type="match status" value="1"/>
</dbReference>
<dbReference type="InterPro" id="IPR032675">
    <property type="entry name" value="LRR_dom_sf"/>
</dbReference>
<dbReference type="SMART" id="SM00369">
    <property type="entry name" value="LRR_TYP"/>
    <property type="match status" value="6"/>
</dbReference>
<organism evidence="28 29">
    <name type="scientific">Panicum hallii var. hallii</name>
    <dbReference type="NCBI Taxonomy" id="1504633"/>
    <lineage>
        <taxon>Eukaryota</taxon>
        <taxon>Viridiplantae</taxon>
        <taxon>Streptophyta</taxon>
        <taxon>Embryophyta</taxon>
        <taxon>Tracheophyta</taxon>
        <taxon>Spermatophyta</taxon>
        <taxon>Magnoliopsida</taxon>
        <taxon>Liliopsida</taxon>
        <taxon>Poales</taxon>
        <taxon>Poaceae</taxon>
        <taxon>PACMAD clade</taxon>
        <taxon>Panicoideae</taxon>
        <taxon>Panicodae</taxon>
        <taxon>Paniceae</taxon>
        <taxon>Panicinae</taxon>
        <taxon>Panicum</taxon>
        <taxon>Panicum sect. Panicum</taxon>
    </lineage>
</organism>
<evidence type="ECO:0000256" key="13">
    <source>
        <dbReference type="ARBA" id="ARBA00022737"/>
    </source>
</evidence>
<dbReference type="Pfam" id="PF00069">
    <property type="entry name" value="Pkinase"/>
    <property type="match status" value="1"/>
</dbReference>
<dbReference type="InterPro" id="IPR001611">
    <property type="entry name" value="Leu-rich_rpt"/>
</dbReference>
<keyword evidence="7" id="KW-0723">Serine/threonine-protein kinase</keyword>
<evidence type="ECO:0000256" key="25">
    <source>
        <dbReference type="ARBA" id="ARBA00072040"/>
    </source>
</evidence>
<comment type="similarity">
    <text evidence="4">Belongs to the protein kinase superfamily. Ser/Thr protein kinase family.</text>
</comment>
<keyword evidence="15" id="KW-0418">Kinase</keyword>
<keyword evidence="20" id="KW-0325">Glycoprotein</keyword>
<dbReference type="SUPFAM" id="SSF52047">
    <property type="entry name" value="RNI-like"/>
    <property type="match status" value="1"/>
</dbReference>
<evidence type="ECO:0000256" key="22">
    <source>
        <dbReference type="ARBA" id="ARBA00048679"/>
    </source>
</evidence>
<evidence type="ECO:0000256" key="2">
    <source>
        <dbReference type="ARBA" id="ARBA00004389"/>
    </source>
</evidence>
<protein>
    <recommendedName>
        <fullName evidence="25">Receptor kinase-like protein Xa21</fullName>
        <ecNumber evidence="5">2.7.11.1</ecNumber>
    </recommendedName>
</protein>
<evidence type="ECO:0000256" key="15">
    <source>
        <dbReference type="ARBA" id="ARBA00022777"/>
    </source>
</evidence>
<dbReference type="InterPro" id="IPR055414">
    <property type="entry name" value="LRR_R13L4/SHOC2-like"/>
</dbReference>
<proteinExistence type="inferred from homology"/>
<dbReference type="InterPro" id="IPR013210">
    <property type="entry name" value="LRR_N_plant-typ"/>
</dbReference>
<dbReference type="EC" id="2.7.11.1" evidence="5"/>
<evidence type="ECO:0000256" key="14">
    <source>
        <dbReference type="ARBA" id="ARBA00022741"/>
    </source>
</evidence>
<keyword evidence="17" id="KW-1133">Transmembrane helix</keyword>
<evidence type="ECO:0000256" key="17">
    <source>
        <dbReference type="ARBA" id="ARBA00022989"/>
    </source>
</evidence>
<dbReference type="InterPro" id="IPR017441">
    <property type="entry name" value="Protein_kinase_ATP_BS"/>
</dbReference>
<keyword evidence="6" id="KW-1003">Cell membrane</keyword>
<evidence type="ECO:0000256" key="7">
    <source>
        <dbReference type="ARBA" id="ARBA00022527"/>
    </source>
</evidence>
<evidence type="ECO:0000256" key="3">
    <source>
        <dbReference type="ARBA" id="ARBA00004479"/>
    </source>
</evidence>
<evidence type="ECO:0000256" key="12">
    <source>
        <dbReference type="ARBA" id="ARBA00022729"/>
    </source>
</evidence>
<dbReference type="Pfam" id="PF13855">
    <property type="entry name" value="LRR_8"/>
    <property type="match status" value="2"/>
</dbReference>
<dbReference type="GO" id="GO:0005524">
    <property type="term" value="F:ATP binding"/>
    <property type="evidence" value="ECO:0007669"/>
    <property type="project" value="UniProtKB-UniRule"/>
</dbReference>
<evidence type="ECO:0000256" key="11">
    <source>
        <dbReference type="ARBA" id="ARBA00022692"/>
    </source>
</evidence>
<dbReference type="GO" id="GO:0004674">
    <property type="term" value="F:protein serine/threonine kinase activity"/>
    <property type="evidence" value="ECO:0007669"/>
    <property type="project" value="UniProtKB-KW"/>
</dbReference>
<dbReference type="InterPro" id="IPR000719">
    <property type="entry name" value="Prot_kinase_dom"/>
</dbReference>
<dbReference type="Pfam" id="PF23598">
    <property type="entry name" value="LRR_14"/>
    <property type="match status" value="1"/>
</dbReference>
<evidence type="ECO:0000256" key="9">
    <source>
        <dbReference type="ARBA" id="ARBA00022614"/>
    </source>
</evidence>
<dbReference type="EMBL" id="CM009749">
    <property type="protein sequence ID" value="PUZ75980.1"/>
    <property type="molecule type" value="Genomic_DNA"/>
</dbReference>
<comment type="function">
    <text evidence="23">Receptor kinase that detects X.oryzae pv. oryzae protein Ax21 to promote innate immunity. Following X.oryzae pv. oryzae protein Ax21 detection, undergoes cleavage, releasing the processed protein kinase Xa21 chain.</text>
</comment>
<sequence length="973" mass="105347">MAATTSATGGDEAALLAIKAELGDGGSRGALASWNGTAGLWSWEGVTCTRGRKPPRVVGLSLWREGLAGTLSTVIGNLTFPRALELGFNWLHGEVSASLGRLRRLRYLDLGYNTFSGEIPANLSSYVAMEQMFLDANSLVGRIPAELGDRLTQVQVLRLKNNSLTGPDPASLANMSSLWHLALANNQLDGPIPPGLAGLAGLRRLDLAVNKLDGALPLSMYNLSLLRSLHVEENSIPADIGSKFPVMEDFQPCQQQLSINGFTGLVPRDIGRLQRLQYLYMPHNLLEADNTEGWEFITSLANCSQLLQLSLSNNSFGGQLPSSVVNLSATLQYLYLSDCTISGSIPQDIGNLLGLEMLHFSNTSISGVIPDSIGKLANFVQLSLYRARLSGLIPSSLGNLTRLNMIIAYSNNLEGPVPPSLGKLRNLYLLDLSENYLLNGSVPKEILLPSLSSDLNLAHNSFSGPLPSEVVLEALMLDDNMFEGSIPQSLQNVKGLRVLNLTINRLSGRIPDALSNIGALQELCLAHNNLSGLIPASLQKLASLLTFDAAFNDLQDEVPNGGVFGNLTTIFVTGNSKVCGGIPQLRLAPCPTHTTRDRKKDRSKSLMISLTTTGAMLLLVSVAVTIWKLKPKPRSQAPPTVTEEGFQRVSYQALLRGTDGFSESNLLGKGRYGSVYKCTLEGEDTPVAVKVFNLQQSGSSKSFQAECEVLIRVRHRCLIKIITCCSSIDNQGQDFKALVIDLMPNGSLDGWLHPKSSIATLNNTLSLAQRLDIAVHVIDALDYLHSHCQPPVVHCDVKPSNILLAEDMSARVGDFGISRILLESANKAGQNSNSTIGIRGSIGYVAREYGEGSPISNSWSPTDDMFRESVDLHKFAEAALPDRILEIADPTIWVHNDANDKSTRSRVQECLVSVIRIGISCSKQQPRERMTIRDAAMEMHAIRDANLMLAGSLAVEHEREADTLIGHAPTISK</sequence>
<comment type="subcellular location">
    <subcellularLocation>
        <location evidence="1">Cell membrane</location>
        <topology evidence="1">Single-pass membrane protein</topology>
    </subcellularLocation>
    <subcellularLocation>
        <location evidence="2">Endoplasmic reticulum membrane</location>
        <topology evidence="2">Single-pass membrane protein</topology>
    </subcellularLocation>
    <subcellularLocation>
        <location evidence="3">Membrane</location>
        <topology evidence="3">Single-pass type I membrane protein</topology>
    </subcellularLocation>
</comment>
<evidence type="ECO:0000256" key="4">
    <source>
        <dbReference type="ARBA" id="ARBA00008684"/>
    </source>
</evidence>
<keyword evidence="16 26" id="KW-0067">ATP-binding</keyword>
<dbReference type="Gene3D" id="3.80.10.10">
    <property type="entry name" value="Ribonuclease Inhibitor"/>
    <property type="match status" value="3"/>
</dbReference>
<evidence type="ECO:0000256" key="18">
    <source>
        <dbReference type="ARBA" id="ARBA00023136"/>
    </source>
</evidence>
<dbReference type="AlphaFoldDB" id="A0A2T7F7B8"/>
<dbReference type="Pfam" id="PF00560">
    <property type="entry name" value="LRR_1"/>
    <property type="match status" value="1"/>
</dbReference>
<evidence type="ECO:0000313" key="28">
    <source>
        <dbReference type="EMBL" id="PUZ75980.1"/>
    </source>
</evidence>
<dbReference type="SUPFAM" id="SSF52058">
    <property type="entry name" value="L domain-like"/>
    <property type="match status" value="1"/>
</dbReference>
<evidence type="ECO:0000256" key="5">
    <source>
        <dbReference type="ARBA" id="ARBA00012513"/>
    </source>
</evidence>
<keyword evidence="8" id="KW-0597">Phosphoprotein</keyword>
<comment type="catalytic activity">
    <reaction evidence="22">
        <text>L-seryl-[protein] + ATP = O-phospho-L-seryl-[protein] + ADP + H(+)</text>
        <dbReference type="Rhea" id="RHEA:17989"/>
        <dbReference type="Rhea" id="RHEA-COMP:9863"/>
        <dbReference type="Rhea" id="RHEA-COMP:11604"/>
        <dbReference type="ChEBI" id="CHEBI:15378"/>
        <dbReference type="ChEBI" id="CHEBI:29999"/>
        <dbReference type="ChEBI" id="CHEBI:30616"/>
        <dbReference type="ChEBI" id="CHEBI:83421"/>
        <dbReference type="ChEBI" id="CHEBI:456216"/>
        <dbReference type="EC" id="2.7.11.1"/>
    </reaction>
</comment>
<keyword evidence="13" id="KW-0677">Repeat</keyword>
<dbReference type="InterPro" id="IPR003591">
    <property type="entry name" value="Leu-rich_rpt_typical-subtyp"/>
</dbReference>
<evidence type="ECO:0000256" key="1">
    <source>
        <dbReference type="ARBA" id="ARBA00004162"/>
    </source>
</evidence>
<evidence type="ECO:0000256" key="20">
    <source>
        <dbReference type="ARBA" id="ARBA00023180"/>
    </source>
</evidence>
<dbReference type="PANTHER" id="PTHR27008:SF254">
    <property type="entry name" value="PROTEIN KINASE DOMAIN-CONTAINING PROTEIN"/>
    <property type="match status" value="1"/>
</dbReference>
<name>A0A2T7F7B8_9POAL</name>
<feature type="domain" description="Protein kinase" evidence="27">
    <location>
        <begin position="661"/>
        <end position="943"/>
    </location>
</feature>
<dbReference type="Pfam" id="PF08263">
    <property type="entry name" value="LRRNT_2"/>
    <property type="match status" value="1"/>
</dbReference>
<keyword evidence="19" id="KW-0675">Receptor</keyword>
<evidence type="ECO:0000313" key="29">
    <source>
        <dbReference type="Proteomes" id="UP000244336"/>
    </source>
</evidence>
<keyword evidence="14 26" id="KW-0547">Nucleotide-binding</keyword>
<evidence type="ECO:0000256" key="21">
    <source>
        <dbReference type="ARBA" id="ARBA00047899"/>
    </source>
</evidence>
<evidence type="ECO:0000256" key="23">
    <source>
        <dbReference type="ARBA" id="ARBA00054320"/>
    </source>
</evidence>
<dbReference type="FunFam" id="1.10.510.10:FF:000358">
    <property type="entry name" value="Putative leucine-rich repeat receptor-like serine/threonine-protein kinase"/>
    <property type="match status" value="1"/>
</dbReference>
<evidence type="ECO:0000259" key="27">
    <source>
        <dbReference type="PROSITE" id="PS50011"/>
    </source>
</evidence>
<dbReference type="FunFam" id="3.80.10.10:FF:000095">
    <property type="entry name" value="LRR receptor-like serine/threonine-protein kinase GSO1"/>
    <property type="match status" value="1"/>
</dbReference>
<dbReference type="OrthoDB" id="676979at2759"/>
<dbReference type="STRING" id="1504633.A0A2T7F7B8"/>
<dbReference type="InterPro" id="IPR008271">
    <property type="entry name" value="Ser/Thr_kinase_AS"/>
</dbReference>
<dbReference type="PROSITE" id="PS00107">
    <property type="entry name" value="PROTEIN_KINASE_ATP"/>
    <property type="match status" value="1"/>
</dbReference>
<evidence type="ECO:0000256" key="10">
    <source>
        <dbReference type="ARBA" id="ARBA00022679"/>
    </source>
</evidence>
<keyword evidence="9" id="KW-0433">Leucine-rich repeat</keyword>
<evidence type="ECO:0000256" key="24">
    <source>
        <dbReference type="ARBA" id="ARBA00056628"/>
    </source>
</evidence>
<evidence type="ECO:0000256" key="6">
    <source>
        <dbReference type="ARBA" id="ARBA00022475"/>
    </source>
</evidence>
<dbReference type="Gramene" id="PUZ75980">
    <property type="protein sequence ID" value="PUZ75980"/>
    <property type="gene ID" value="GQ55_1G254000"/>
</dbReference>
<comment type="function">
    <text evidence="24">The processed protein kinase Xa21 chain released by protein cleavage after X.oryzae pv. oryzae protein Ax21 detection translocates into the nucleus where it can bind and regulate WRKY62, a transcription factor. Confers resistance to the bacterial pathogen X.oryzae pv. oryzae (Xoo).</text>
</comment>
<feature type="binding site" evidence="26">
    <location>
        <position position="690"/>
    </location>
    <ligand>
        <name>ATP</name>
        <dbReference type="ChEBI" id="CHEBI:30616"/>
    </ligand>
</feature>
<evidence type="ECO:0000256" key="19">
    <source>
        <dbReference type="ARBA" id="ARBA00023170"/>
    </source>
</evidence>
<reference evidence="28 29" key="1">
    <citation type="submission" date="2018-04" db="EMBL/GenBank/DDBJ databases">
        <title>WGS assembly of Panicum hallii var. hallii HAL2.</title>
        <authorList>
            <person name="Lovell J."/>
            <person name="Jenkins J."/>
            <person name="Lowry D."/>
            <person name="Mamidi S."/>
            <person name="Sreedasyam A."/>
            <person name="Weng X."/>
            <person name="Barry K."/>
            <person name="Bonette J."/>
            <person name="Campitelli B."/>
            <person name="Daum C."/>
            <person name="Gordon S."/>
            <person name="Gould B."/>
            <person name="Lipzen A."/>
            <person name="MacQueen A."/>
            <person name="Palacio-Mejia J."/>
            <person name="Plott C."/>
            <person name="Shakirov E."/>
            <person name="Shu S."/>
            <person name="Yoshinaga Y."/>
            <person name="Zane M."/>
            <person name="Rokhsar D."/>
            <person name="Grimwood J."/>
            <person name="Schmutz J."/>
            <person name="Juenger T."/>
        </authorList>
    </citation>
    <scope>NUCLEOTIDE SEQUENCE [LARGE SCALE GENOMIC DNA]</scope>
    <source>
        <strain evidence="29">cv. HAL2</strain>
    </source>
</reference>
<keyword evidence="11" id="KW-0812">Transmembrane</keyword>
<dbReference type="FunFam" id="3.30.200.20:FF:000432">
    <property type="entry name" value="LRR receptor-like serine/threonine-protein kinase EFR"/>
    <property type="match status" value="1"/>
</dbReference>
<gene>
    <name evidence="28" type="ORF">GQ55_1G254000</name>
</gene>
<evidence type="ECO:0000256" key="8">
    <source>
        <dbReference type="ARBA" id="ARBA00022553"/>
    </source>
</evidence>
<dbReference type="InterPro" id="IPR051809">
    <property type="entry name" value="Plant_receptor-like_S/T_kinase"/>
</dbReference>
<keyword evidence="29" id="KW-1185">Reference proteome</keyword>
<keyword evidence="10" id="KW-0808">Transferase</keyword>
<keyword evidence="18" id="KW-0472">Membrane</keyword>
<comment type="catalytic activity">
    <reaction evidence="21">
        <text>L-threonyl-[protein] + ATP = O-phospho-L-threonyl-[protein] + ADP + H(+)</text>
        <dbReference type="Rhea" id="RHEA:46608"/>
        <dbReference type="Rhea" id="RHEA-COMP:11060"/>
        <dbReference type="Rhea" id="RHEA-COMP:11605"/>
        <dbReference type="ChEBI" id="CHEBI:15378"/>
        <dbReference type="ChEBI" id="CHEBI:30013"/>
        <dbReference type="ChEBI" id="CHEBI:30616"/>
        <dbReference type="ChEBI" id="CHEBI:61977"/>
        <dbReference type="ChEBI" id="CHEBI:456216"/>
        <dbReference type="EC" id="2.7.11.1"/>
    </reaction>
</comment>
<evidence type="ECO:0000256" key="26">
    <source>
        <dbReference type="PROSITE-ProRule" id="PRU10141"/>
    </source>
</evidence>
<dbReference type="GO" id="GO:0005789">
    <property type="term" value="C:endoplasmic reticulum membrane"/>
    <property type="evidence" value="ECO:0007669"/>
    <property type="project" value="UniProtKB-SubCell"/>
</dbReference>
<dbReference type="Proteomes" id="UP000244336">
    <property type="component" value="Chromosome 1"/>
</dbReference>
<evidence type="ECO:0000256" key="16">
    <source>
        <dbReference type="ARBA" id="ARBA00022840"/>
    </source>
</evidence>
<dbReference type="FunFam" id="3.80.10.10:FF:000288">
    <property type="entry name" value="LRR receptor-like serine/threonine-protein kinase EFR"/>
    <property type="match status" value="1"/>
</dbReference>